<evidence type="ECO:0000313" key="13">
    <source>
        <dbReference type="EMBL" id="CAB4940985.1"/>
    </source>
</evidence>
<evidence type="ECO:0000256" key="7">
    <source>
        <dbReference type="ARBA" id="ARBA00023027"/>
    </source>
</evidence>
<evidence type="ECO:0000256" key="1">
    <source>
        <dbReference type="ARBA" id="ARBA00005189"/>
    </source>
</evidence>
<dbReference type="InterPro" id="IPR050048">
    <property type="entry name" value="FabV-like_NADH_b"/>
</dbReference>
<dbReference type="NCBIfam" id="NF010177">
    <property type="entry name" value="PRK13656.1"/>
    <property type="match status" value="1"/>
</dbReference>
<comment type="pathway">
    <text evidence="1">Lipid metabolism.</text>
</comment>
<evidence type="ECO:0000256" key="5">
    <source>
        <dbReference type="ARBA" id="ARBA00022832"/>
    </source>
</evidence>
<name>A0A6J7JCE0_9ZZZZ</name>
<feature type="domain" description="Trans-2-enoyl-CoA reductase catalytic" evidence="11">
    <location>
        <begin position="83"/>
        <end position="311"/>
    </location>
</feature>
<dbReference type="GO" id="GO:0050343">
    <property type="term" value="F:trans-2-enoyl-CoA reductase (NADH) activity"/>
    <property type="evidence" value="ECO:0007669"/>
    <property type="project" value="UniProtKB-EC"/>
</dbReference>
<dbReference type="PANTHER" id="PTHR37480">
    <property type="entry name" value="ENOYL-[ACYL-CARRIER-PROTEIN] REDUCTASE [NADH]"/>
    <property type="match status" value="1"/>
</dbReference>
<dbReference type="InterPro" id="IPR024906">
    <property type="entry name" value="Eno_Rdtase_FAD-bd_dom"/>
</dbReference>
<dbReference type="Pfam" id="PF12242">
    <property type="entry name" value="Eno-Rase_NADH_b"/>
    <property type="match status" value="1"/>
</dbReference>
<dbReference type="Gene3D" id="3.40.50.720">
    <property type="entry name" value="NAD(P)-binding Rossmann-like Domain"/>
    <property type="match status" value="1"/>
</dbReference>
<dbReference type="EMBL" id="CAFBMH010000232">
    <property type="protein sequence ID" value="CAB4940985.1"/>
    <property type="molecule type" value="Genomic_DNA"/>
</dbReference>
<dbReference type="GO" id="GO:0004318">
    <property type="term" value="F:enoyl-[acyl-carrier-protein] reductase (NADH) activity"/>
    <property type="evidence" value="ECO:0007669"/>
    <property type="project" value="TreeGrafter"/>
</dbReference>
<dbReference type="Pfam" id="PF12241">
    <property type="entry name" value="Enoyl_reductase"/>
    <property type="match status" value="1"/>
</dbReference>
<dbReference type="PANTHER" id="PTHR37480:SF1">
    <property type="entry name" value="ENOYL-[ACYL-CARRIER-PROTEIN] REDUCTASE [NADH]"/>
    <property type="match status" value="1"/>
</dbReference>
<gene>
    <name evidence="13" type="ORF">UFOPK3543_03251</name>
</gene>
<reference evidence="13" key="1">
    <citation type="submission" date="2020-05" db="EMBL/GenBank/DDBJ databases">
        <authorList>
            <person name="Chiriac C."/>
            <person name="Salcher M."/>
            <person name="Ghai R."/>
            <person name="Kavagutti S V."/>
        </authorList>
    </citation>
    <scope>NUCLEOTIDE SEQUENCE</scope>
</reference>
<dbReference type="AlphaFoldDB" id="A0A6J7JCE0"/>
<protein>
    <recommendedName>
        <fullName evidence="3">trans-2-enoyl-CoA reductase (NAD(+))</fullName>
        <ecNumber evidence="3">1.3.1.44</ecNumber>
    </recommendedName>
</protein>
<dbReference type="NCBIfam" id="NF043048">
    <property type="entry name" value="EnoyACPredFabV"/>
    <property type="match status" value="1"/>
</dbReference>
<evidence type="ECO:0000256" key="9">
    <source>
        <dbReference type="ARBA" id="ARBA00023160"/>
    </source>
</evidence>
<evidence type="ECO:0000259" key="12">
    <source>
        <dbReference type="Pfam" id="PF12242"/>
    </source>
</evidence>
<dbReference type="EC" id="1.3.1.44" evidence="3"/>
<evidence type="ECO:0000259" key="11">
    <source>
        <dbReference type="Pfam" id="PF12241"/>
    </source>
</evidence>
<dbReference type="Pfam" id="PF07055">
    <property type="entry name" value="Eno-Rase_FAD_bd"/>
    <property type="match status" value="1"/>
</dbReference>
<comment type="subunit">
    <text evidence="2">Monomer.</text>
</comment>
<proteinExistence type="predicted"/>
<dbReference type="InterPro" id="IPR010758">
    <property type="entry name" value="Trans-2-enoyl-CoA_reductase"/>
</dbReference>
<evidence type="ECO:0000256" key="6">
    <source>
        <dbReference type="ARBA" id="ARBA00023002"/>
    </source>
</evidence>
<accession>A0A6J7JCE0</accession>
<feature type="domain" description="Trans-2-enoyl-CoA reductase-like NAD(P)H binding" evidence="12">
    <location>
        <begin position="7"/>
        <end position="80"/>
    </location>
</feature>
<keyword evidence="4" id="KW-0444">Lipid biosynthesis</keyword>
<keyword evidence="9" id="KW-0275">Fatty acid biosynthesis</keyword>
<evidence type="ECO:0000256" key="8">
    <source>
        <dbReference type="ARBA" id="ARBA00023098"/>
    </source>
</evidence>
<keyword evidence="6" id="KW-0560">Oxidoreductase</keyword>
<dbReference type="GO" id="GO:0006633">
    <property type="term" value="P:fatty acid biosynthetic process"/>
    <property type="evidence" value="ECO:0007669"/>
    <property type="project" value="UniProtKB-KW"/>
</dbReference>
<keyword evidence="7" id="KW-0520">NAD</keyword>
<dbReference type="GO" id="GO:0051287">
    <property type="term" value="F:NAD binding"/>
    <property type="evidence" value="ECO:0007669"/>
    <property type="project" value="TreeGrafter"/>
</dbReference>
<evidence type="ECO:0000259" key="10">
    <source>
        <dbReference type="Pfam" id="PF07055"/>
    </source>
</evidence>
<keyword evidence="8" id="KW-0443">Lipid metabolism</keyword>
<evidence type="ECO:0000256" key="3">
    <source>
        <dbReference type="ARBA" id="ARBA00011983"/>
    </source>
</evidence>
<organism evidence="13">
    <name type="scientific">freshwater metagenome</name>
    <dbReference type="NCBI Taxonomy" id="449393"/>
    <lineage>
        <taxon>unclassified sequences</taxon>
        <taxon>metagenomes</taxon>
        <taxon>ecological metagenomes</taxon>
    </lineage>
</organism>
<evidence type="ECO:0000256" key="2">
    <source>
        <dbReference type="ARBA" id="ARBA00011245"/>
    </source>
</evidence>
<evidence type="ECO:0000256" key="4">
    <source>
        <dbReference type="ARBA" id="ARBA00022516"/>
    </source>
</evidence>
<keyword evidence="5" id="KW-0276">Fatty acid metabolism</keyword>
<sequence>MALEVLKLRGRGFIALNAHPVGCLEEVRGQFAVASSIDGPPVPGTALVIGASTGYGLASRICAASAGMSTIGVMLERPAQGTRTASAGWYNTAAFHELATGTHRTFNADAFADATKVDVVDAIAALEPAGLLIYSLASPVRTDPDTAELYKSALKPIGVTHTTRTIDLDREAIREVTIEPATDEEIRSTVAVMGGDDLERWVDALLASGALRADAAVIAYSYIGPEVTWPIYRHGTVGRAKEHLEVAIARVNERMRASGGRAFVSVNKAIATQASTAIPAVPLYMSLLFKVMKAKDVHEGAIEQIVRLFDQLGHSGSLNLDADGRLRLDDREMRADIQEAVATLWTVIDTEHLAMQSDFEGFRRDFHRLFGFDVSGVDYDVAVETDIALPA</sequence>
<dbReference type="InterPro" id="IPR024910">
    <property type="entry name" value="Enoyl-CoA_Rdtase_cat_dom"/>
</dbReference>
<feature type="domain" description="Enoyl reductase FAD binding" evidence="10">
    <location>
        <begin position="320"/>
        <end position="381"/>
    </location>
</feature>